<dbReference type="AlphaFoldDB" id="X1VMT1"/>
<feature type="domain" description="HTH merR-type" evidence="2">
    <location>
        <begin position="7"/>
        <end position="71"/>
    </location>
</feature>
<feature type="region of interest" description="Disordered" evidence="1">
    <location>
        <begin position="75"/>
        <end position="94"/>
    </location>
</feature>
<accession>X1VMT1</accession>
<comment type="caution">
    <text evidence="3">The sequence shown here is derived from an EMBL/GenBank/DDBJ whole genome shotgun (WGS) entry which is preliminary data.</text>
</comment>
<sequence>MIPSKIVQEKTGLTARQLDYLRRLRLLPVAKFAPTTEGGHPTFLYPDTVLDRIRHIKTLQAHGLSLARIAREHATHSRHLLRASRPPHEKVNHA</sequence>
<dbReference type="EMBL" id="BARW01037694">
    <property type="protein sequence ID" value="GAJ17431.1"/>
    <property type="molecule type" value="Genomic_DNA"/>
</dbReference>
<dbReference type="InterPro" id="IPR009061">
    <property type="entry name" value="DNA-bd_dom_put_sf"/>
</dbReference>
<organism evidence="3">
    <name type="scientific">marine sediment metagenome</name>
    <dbReference type="NCBI Taxonomy" id="412755"/>
    <lineage>
        <taxon>unclassified sequences</taxon>
        <taxon>metagenomes</taxon>
        <taxon>ecological metagenomes</taxon>
    </lineage>
</organism>
<dbReference type="GO" id="GO:0003677">
    <property type="term" value="F:DNA binding"/>
    <property type="evidence" value="ECO:0007669"/>
    <property type="project" value="InterPro"/>
</dbReference>
<dbReference type="Gene3D" id="1.10.1660.10">
    <property type="match status" value="1"/>
</dbReference>
<name>X1VMT1_9ZZZZ</name>
<evidence type="ECO:0000256" key="1">
    <source>
        <dbReference type="SAM" id="MobiDB-lite"/>
    </source>
</evidence>
<dbReference type="InterPro" id="IPR000551">
    <property type="entry name" value="MerR-type_HTH_dom"/>
</dbReference>
<protein>
    <recommendedName>
        <fullName evidence="2">HTH merR-type domain-containing protein</fullName>
    </recommendedName>
</protein>
<dbReference type="GO" id="GO:0006355">
    <property type="term" value="P:regulation of DNA-templated transcription"/>
    <property type="evidence" value="ECO:0007669"/>
    <property type="project" value="InterPro"/>
</dbReference>
<reference evidence="3" key="1">
    <citation type="journal article" date="2014" name="Front. Microbiol.">
        <title>High frequency of phylogenetically diverse reductive dehalogenase-homologous genes in deep subseafloor sedimentary metagenomes.</title>
        <authorList>
            <person name="Kawai M."/>
            <person name="Futagami T."/>
            <person name="Toyoda A."/>
            <person name="Takaki Y."/>
            <person name="Nishi S."/>
            <person name="Hori S."/>
            <person name="Arai W."/>
            <person name="Tsubouchi T."/>
            <person name="Morono Y."/>
            <person name="Uchiyama I."/>
            <person name="Ito T."/>
            <person name="Fujiyama A."/>
            <person name="Inagaki F."/>
            <person name="Takami H."/>
        </authorList>
    </citation>
    <scope>NUCLEOTIDE SEQUENCE</scope>
    <source>
        <strain evidence="3">Expedition CK06-06</strain>
    </source>
</reference>
<evidence type="ECO:0000259" key="2">
    <source>
        <dbReference type="Pfam" id="PF13411"/>
    </source>
</evidence>
<dbReference type="SUPFAM" id="SSF46955">
    <property type="entry name" value="Putative DNA-binding domain"/>
    <property type="match status" value="1"/>
</dbReference>
<evidence type="ECO:0000313" key="3">
    <source>
        <dbReference type="EMBL" id="GAJ17431.1"/>
    </source>
</evidence>
<proteinExistence type="predicted"/>
<dbReference type="Pfam" id="PF13411">
    <property type="entry name" value="MerR_1"/>
    <property type="match status" value="1"/>
</dbReference>
<gene>
    <name evidence="3" type="ORF">S12H4_58112</name>
</gene>